<protein>
    <submittedName>
        <fullName evidence="7">ABC transporter permease subunit</fullName>
    </submittedName>
</protein>
<feature type="transmembrane region" description="Helical" evidence="6">
    <location>
        <begin position="214"/>
        <end position="232"/>
    </location>
</feature>
<dbReference type="EMBL" id="RHLK01000013">
    <property type="protein sequence ID" value="MVP01606.1"/>
    <property type="molecule type" value="Genomic_DNA"/>
</dbReference>
<keyword evidence="2" id="KW-1003">Cell membrane</keyword>
<feature type="transmembrane region" description="Helical" evidence="6">
    <location>
        <begin position="52"/>
        <end position="74"/>
    </location>
</feature>
<organism evidence="7 8">
    <name type="scientific">Paenibacillus lutrae</name>
    <dbReference type="NCBI Taxonomy" id="2078573"/>
    <lineage>
        <taxon>Bacteria</taxon>
        <taxon>Bacillati</taxon>
        <taxon>Bacillota</taxon>
        <taxon>Bacilli</taxon>
        <taxon>Bacillales</taxon>
        <taxon>Paenibacillaceae</taxon>
        <taxon>Paenibacillus</taxon>
    </lineage>
</organism>
<dbReference type="AlphaFoldDB" id="A0A7X3FKV0"/>
<sequence>MRRMWALCSKELQLFFYSPTSYVAFAFYILVSSIMFYLNFVMIQPSLIDVRYVVGNTSFIYLFIIPLLTMRLVADEFRHGTDELLLTSPAGTGEIVLGKYLAAVIVLFLLTLCSLVYPLIMSAFGTLDQPVLWLSYLSMFLLGAAMMAIGLFASTLSNNQMVAGIAGFAILLLFWMMDWVAEGFNGKFREWIEQFSLSGRVINLQKGIVHGPDILFFVTLAALFIILSMQTLERKRWR</sequence>
<evidence type="ECO:0000256" key="2">
    <source>
        <dbReference type="ARBA" id="ARBA00022475"/>
    </source>
</evidence>
<keyword evidence="5 6" id="KW-0472">Membrane</keyword>
<feature type="transmembrane region" description="Helical" evidence="6">
    <location>
        <begin position="161"/>
        <end position="181"/>
    </location>
</feature>
<feature type="transmembrane region" description="Helical" evidence="6">
    <location>
        <begin position="95"/>
        <end position="120"/>
    </location>
</feature>
<keyword evidence="3 6" id="KW-0812">Transmembrane</keyword>
<evidence type="ECO:0000256" key="4">
    <source>
        <dbReference type="ARBA" id="ARBA00022989"/>
    </source>
</evidence>
<comment type="caution">
    <text evidence="7">The sequence shown here is derived from an EMBL/GenBank/DDBJ whole genome shotgun (WGS) entry which is preliminary data.</text>
</comment>
<accession>A0A7X3FKV0</accession>
<feature type="transmembrane region" description="Helical" evidence="6">
    <location>
        <begin position="21"/>
        <end position="40"/>
    </location>
</feature>
<evidence type="ECO:0000256" key="5">
    <source>
        <dbReference type="ARBA" id="ARBA00023136"/>
    </source>
</evidence>
<evidence type="ECO:0000313" key="7">
    <source>
        <dbReference type="EMBL" id="MVP01606.1"/>
    </source>
</evidence>
<reference evidence="7 8" key="1">
    <citation type="journal article" date="2019" name="Microorganisms">
        <title>Paenibacillus lutrae sp. nov., A Chitinolytic Species Isolated from A River Otter in Castril Natural Park, Granada, Spain.</title>
        <authorList>
            <person name="Rodriguez M."/>
            <person name="Reina J.C."/>
            <person name="Bejar V."/>
            <person name="Llamas I."/>
        </authorList>
    </citation>
    <scope>NUCLEOTIDE SEQUENCE [LARGE SCALE GENOMIC DNA]</scope>
    <source>
        <strain evidence="7 8">N10</strain>
    </source>
</reference>
<comment type="subcellular location">
    <subcellularLocation>
        <location evidence="1">Cell membrane</location>
        <topology evidence="1">Multi-pass membrane protein</topology>
    </subcellularLocation>
</comment>
<dbReference type="RefSeq" id="WP_157338041.1">
    <property type="nucleotide sequence ID" value="NZ_RHLK01000013.1"/>
</dbReference>
<keyword evidence="8" id="KW-1185">Reference proteome</keyword>
<dbReference type="InterPro" id="IPR051449">
    <property type="entry name" value="ABC-2_transporter_component"/>
</dbReference>
<dbReference type="GO" id="GO:0140359">
    <property type="term" value="F:ABC-type transporter activity"/>
    <property type="evidence" value="ECO:0007669"/>
    <property type="project" value="InterPro"/>
</dbReference>
<proteinExistence type="predicted"/>
<evidence type="ECO:0000256" key="6">
    <source>
        <dbReference type="SAM" id="Phobius"/>
    </source>
</evidence>
<dbReference type="PANTHER" id="PTHR30294:SF29">
    <property type="entry name" value="MULTIDRUG ABC TRANSPORTER PERMEASE YBHS-RELATED"/>
    <property type="match status" value="1"/>
</dbReference>
<dbReference type="PANTHER" id="PTHR30294">
    <property type="entry name" value="MEMBRANE COMPONENT OF ABC TRANSPORTER YHHJ-RELATED"/>
    <property type="match status" value="1"/>
</dbReference>
<dbReference type="GO" id="GO:0005886">
    <property type="term" value="C:plasma membrane"/>
    <property type="evidence" value="ECO:0007669"/>
    <property type="project" value="UniProtKB-SubCell"/>
</dbReference>
<dbReference type="OrthoDB" id="9794512at2"/>
<evidence type="ECO:0000313" key="8">
    <source>
        <dbReference type="Proteomes" id="UP000490800"/>
    </source>
</evidence>
<evidence type="ECO:0000256" key="3">
    <source>
        <dbReference type="ARBA" id="ARBA00022692"/>
    </source>
</evidence>
<evidence type="ECO:0000256" key="1">
    <source>
        <dbReference type="ARBA" id="ARBA00004651"/>
    </source>
</evidence>
<gene>
    <name evidence="7" type="ORF">EDM21_19105</name>
</gene>
<dbReference type="Pfam" id="PF12679">
    <property type="entry name" value="ABC2_membrane_2"/>
    <property type="match status" value="1"/>
</dbReference>
<keyword evidence="4 6" id="KW-1133">Transmembrane helix</keyword>
<feature type="transmembrane region" description="Helical" evidence="6">
    <location>
        <begin position="132"/>
        <end position="154"/>
    </location>
</feature>
<name>A0A7X3FKV0_9BACL</name>
<dbReference type="Proteomes" id="UP000490800">
    <property type="component" value="Unassembled WGS sequence"/>
</dbReference>